<reference evidence="1" key="1">
    <citation type="journal article" date="2019" name="MBio">
        <title>Virus Genomes from Deep Sea Sediments Expand the Ocean Megavirome and Support Independent Origins of Viral Gigantism.</title>
        <authorList>
            <person name="Backstrom D."/>
            <person name="Yutin N."/>
            <person name="Jorgensen S.L."/>
            <person name="Dharamshi J."/>
            <person name="Homa F."/>
            <person name="Zaremba-Niedwiedzka K."/>
            <person name="Spang A."/>
            <person name="Wolf Y.I."/>
            <person name="Koonin E.V."/>
            <person name="Ettema T.J."/>
        </authorList>
    </citation>
    <scope>NUCLEOTIDE SEQUENCE</scope>
</reference>
<protein>
    <submittedName>
        <fullName evidence="1">Uncharacterized protein</fullName>
    </submittedName>
</protein>
<proteinExistence type="predicted"/>
<organism evidence="1">
    <name type="scientific">Pithovirus LCPAC403</name>
    <dbReference type="NCBI Taxonomy" id="2506596"/>
    <lineage>
        <taxon>Viruses</taxon>
        <taxon>Pithoviruses</taxon>
    </lineage>
</organism>
<evidence type="ECO:0000313" key="1">
    <source>
        <dbReference type="EMBL" id="QBK93074.1"/>
    </source>
</evidence>
<gene>
    <name evidence="1" type="ORF">LCPAC403_02080</name>
</gene>
<accession>A0A481ZAX7</accession>
<sequence length="95" mass="10484">MNKFTVVDGGNKCIDHRKEERYLCGVITEKTGKPCKHRFNKKGDRCIEHGGFRTKKNNGFICSAIIASGSNKGKKCTCSVDNKGNYCGRHGESAN</sequence>
<name>A0A481ZAX7_9VIRU</name>
<dbReference type="EMBL" id="MK500589">
    <property type="protein sequence ID" value="QBK93074.1"/>
    <property type="molecule type" value="Genomic_DNA"/>
</dbReference>